<feature type="transmembrane region" description="Helical" evidence="8">
    <location>
        <begin position="409"/>
        <end position="431"/>
    </location>
</feature>
<dbReference type="NCBIfam" id="NF009308">
    <property type="entry name" value="PRK12665.1"/>
    <property type="match status" value="1"/>
</dbReference>
<dbReference type="PANTHER" id="PTHR42703">
    <property type="entry name" value="NADH DEHYDROGENASE"/>
    <property type="match status" value="1"/>
</dbReference>
<dbReference type="AlphaFoldDB" id="A0A3L8PI59"/>
<dbReference type="Pfam" id="PF00662">
    <property type="entry name" value="Proton_antipo_N"/>
    <property type="match status" value="1"/>
</dbReference>
<dbReference type="Proteomes" id="UP000282515">
    <property type="component" value="Unassembled WGS sequence"/>
</dbReference>
<evidence type="ECO:0000256" key="7">
    <source>
        <dbReference type="RuleBase" id="RU000320"/>
    </source>
</evidence>
<dbReference type="InterPro" id="IPR001516">
    <property type="entry name" value="Proton_antipo_N"/>
</dbReference>
<dbReference type="PRINTS" id="PR01437">
    <property type="entry name" value="NUOXDRDTASE4"/>
</dbReference>
<comment type="subcellular location">
    <subcellularLocation>
        <location evidence="1">Cell membrane</location>
        <topology evidence="1">Multi-pass membrane protein</topology>
    </subcellularLocation>
    <subcellularLocation>
        <location evidence="7">Membrane</location>
        <topology evidence="7">Multi-pass membrane protein</topology>
    </subcellularLocation>
</comment>
<evidence type="ECO:0000256" key="1">
    <source>
        <dbReference type="ARBA" id="ARBA00004651"/>
    </source>
</evidence>
<dbReference type="Pfam" id="PF00361">
    <property type="entry name" value="Proton_antipo_M"/>
    <property type="match status" value="1"/>
</dbReference>
<comment type="similarity">
    <text evidence="2">Belongs to the CPA3 antiporters (TC 2.A.63) subunit D family.</text>
</comment>
<feature type="transmembrane region" description="Helical" evidence="8">
    <location>
        <begin position="366"/>
        <end position="389"/>
    </location>
</feature>
<feature type="transmembrane region" description="Helical" evidence="8">
    <location>
        <begin position="114"/>
        <end position="132"/>
    </location>
</feature>
<feature type="transmembrane region" description="Helical" evidence="8">
    <location>
        <begin position="211"/>
        <end position="236"/>
    </location>
</feature>
<feature type="transmembrane region" description="Helical" evidence="8">
    <location>
        <begin position="243"/>
        <end position="264"/>
    </location>
</feature>
<evidence type="ECO:0000256" key="3">
    <source>
        <dbReference type="ARBA" id="ARBA00022475"/>
    </source>
</evidence>
<dbReference type="RefSeq" id="WP_121795009.1">
    <property type="nucleotide sequence ID" value="NZ_RDBF01000011.1"/>
</dbReference>
<keyword evidence="4 7" id="KW-0812">Transmembrane</keyword>
<reference evidence="11 12" key="1">
    <citation type="submission" date="2018-10" db="EMBL/GenBank/DDBJ databases">
        <title>Aeromicrobium sp. 9W16Y-2 whole genome shotgun sequence.</title>
        <authorList>
            <person name="Li F."/>
        </authorList>
    </citation>
    <scope>NUCLEOTIDE SEQUENCE [LARGE SCALE GENOMIC DNA]</scope>
    <source>
        <strain evidence="11 12">9W16Y-2</strain>
    </source>
</reference>
<evidence type="ECO:0000259" key="9">
    <source>
        <dbReference type="Pfam" id="PF00361"/>
    </source>
</evidence>
<keyword evidence="6 8" id="KW-0472">Membrane</keyword>
<gene>
    <name evidence="11" type="ORF">D9V41_12985</name>
</gene>
<comment type="caution">
    <text evidence="11">The sequence shown here is derived from an EMBL/GenBank/DDBJ whole genome shotgun (WGS) entry which is preliminary data.</text>
</comment>
<dbReference type="GO" id="GO:0005886">
    <property type="term" value="C:plasma membrane"/>
    <property type="evidence" value="ECO:0007669"/>
    <property type="project" value="UniProtKB-SubCell"/>
</dbReference>
<evidence type="ECO:0000259" key="10">
    <source>
        <dbReference type="Pfam" id="PF00662"/>
    </source>
</evidence>
<keyword evidence="12" id="KW-1185">Reference proteome</keyword>
<organism evidence="11 12">
    <name type="scientific">Aeromicrobium phragmitis</name>
    <dbReference type="NCBI Taxonomy" id="2478914"/>
    <lineage>
        <taxon>Bacteria</taxon>
        <taxon>Bacillati</taxon>
        <taxon>Actinomycetota</taxon>
        <taxon>Actinomycetes</taxon>
        <taxon>Propionibacteriales</taxon>
        <taxon>Nocardioidaceae</taxon>
        <taxon>Aeromicrobium</taxon>
    </lineage>
</organism>
<protein>
    <submittedName>
        <fullName evidence="11">Na+/H+ antiporter subunit D</fullName>
    </submittedName>
</protein>
<dbReference type="InterPro" id="IPR050586">
    <property type="entry name" value="CPA3_Na-H_Antiporter_D"/>
</dbReference>
<keyword evidence="5 8" id="KW-1133">Transmembrane helix</keyword>
<feature type="transmembrane region" description="Helical" evidence="8">
    <location>
        <begin position="304"/>
        <end position="322"/>
    </location>
</feature>
<feature type="transmembrane region" description="Helical" evidence="8">
    <location>
        <begin position="169"/>
        <end position="191"/>
    </location>
</feature>
<dbReference type="PANTHER" id="PTHR42703:SF1">
    <property type="entry name" value="NA(+)_H(+) ANTIPORTER SUBUNIT D1"/>
    <property type="match status" value="1"/>
</dbReference>
<dbReference type="GO" id="GO:0008137">
    <property type="term" value="F:NADH dehydrogenase (ubiquinone) activity"/>
    <property type="evidence" value="ECO:0007669"/>
    <property type="project" value="InterPro"/>
</dbReference>
<feature type="transmembrane region" description="Helical" evidence="8">
    <location>
        <begin position="334"/>
        <end position="354"/>
    </location>
</feature>
<dbReference type="InterPro" id="IPR001750">
    <property type="entry name" value="ND/Mrp_TM"/>
</dbReference>
<sequence length="537" mass="56986">MNHIVEQLVLAPVIIPLLGAGLCLAAGRSAAVQRIVSIVALGLVVAAAGVLLYRADTHGPQTFNVGGWPAELGISLVADRFSSLMLIVSTIVTLCVLLYSIGQGVVEFGRKTPLSVFYPTFLVLSAGVSNAFLSADLFNLFVGFEILLASSYVLITLGGTNARVRSGTIYIIVSLISSVLFLMSIGAVYAATGTVNFAQLASRFAELPPGITTVLQLMLLLTFAVKAAVFPLYAWLPDSYPTAPAPVTAVFAGLLTKVGIYAILRTQTLLFPGDNLRTLLLWAAILTMVVGILGAVAQSDVKRVLSFTLVSHIGYMLFGIAMGTELGITGAVFYIAHHITVQTTLFLVAGLIEYRSGTTNLDRLGGLARLAPILSIMFFVPAINLAGIPPFSGFLGKLALMEAGIEDEAGLATLGVVAAVVTSLLTLYAIAKIWNRAFWQPKGEDAPDVSQVDTGPWTPAGSLHGTRGVGTKTQRTTAWADQREEKRLPRGMAGPTLFLAFVTVTLTVFAGPLMSYAQRAAVELLDRQPYIEAVLDR</sequence>
<evidence type="ECO:0000256" key="5">
    <source>
        <dbReference type="ARBA" id="ARBA00022989"/>
    </source>
</evidence>
<keyword evidence="3" id="KW-1003">Cell membrane</keyword>
<evidence type="ECO:0000256" key="2">
    <source>
        <dbReference type="ARBA" id="ARBA00005346"/>
    </source>
</evidence>
<dbReference type="InterPro" id="IPR003918">
    <property type="entry name" value="NADH_UbQ_OxRdtase"/>
</dbReference>
<feature type="transmembrane region" description="Helical" evidence="8">
    <location>
        <begin position="34"/>
        <end position="53"/>
    </location>
</feature>
<feature type="transmembrane region" description="Helical" evidence="8">
    <location>
        <begin position="81"/>
        <end position="102"/>
    </location>
</feature>
<evidence type="ECO:0000313" key="11">
    <source>
        <dbReference type="EMBL" id="RLV55007.1"/>
    </source>
</evidence>
<dbReference type="OrthoDB" id="9768329at2"/>
<dbReference type="EMBL" id="RDBF01000011">
    <property type="protein sequence ID" value="RLV55007.1"/>
    <property type="molecule type" value="Genomic_DNA"/>
</dbReference>
<accession>A0A3L8PI59</accession>
<name>A0A3L8PI59_9ACTN</name>
<feature type="transmembrane region" description="Helical" evidence="8">
    <location>
        <begin position="496"/>
        <end position="517"/>
    </location>
</feature>
<feature type="transmembrane region" description="Helical" evidence="8">
    <location>
        <begin position="6"/>
        <end position="27"/>
    </location>
</feature>
<feature type="transmembrane region" description="Helical" evidence="8">
    <location>
        <begin position="138"/>
        <end position="157"/>
    </location>
</feature>
<feature type="domain" description="NADH:quinone oxidoreductase/Mrp antiporter transmembrane" evidence="9">
    <location>
        <begin position="134"/>
        <end position="422"/>
    </location>
</feature>
<evidence type="ECO:0000256" key="4">
    <source>
        <dbReference type="ARBA" id="ARBA00022692"/>
    </source>
</evidence>
<feature type="domain" description="NADH-Ubiquinone oxidoreductase (complex I) chain 5 N-terminal" evidence="10">
    <location>
        <begin position="72"/>
        <end position="102"/>
    </location>
</feature>
<evidence type="ECO:0000313" key="12">
    <source>
        <dbReference type="Proteomes" id="UP000282515"/>
    </source>
</evidence>
<evidence type="ECO:0000256" key="6">
    <source>
        <dbReference type="ARBA" id="ARBA00023136"/>
    </source>
</evidence>
<feature type="transmembrane region" description="Helical" evidence="8">
    <location>
        <begin position="279"/>
        <end position="297"/>
    </location>
</feature>
<proteinExistence type="inferred from homology"/>
<evidence type="ECO:0000256" key="8">
    <source>
        <dbReference type="SAM" id="Phobius"/>
    </source>
</evidence>
<dbReference type="GO" id="GO:0042773">
    <property type="term" value="P:ATP synthesis coupled electron transport"/>
    <property type="evidence" value="ECO:0007669"/>
    <property type="project" value="InterPro"/>
</dbReference>